<accession>A0ABR9E847</accession>
<dbReference type="Pfam" id="PF11454">
    <property type="entry name" value="DUF3016"/>
    <property type="match status" value="1"/>
</dbReference>
<name>A0ABR9E847_9GAMM</name>
<gene>
    <name evidence="2" type="ORF">PAUR_a3396</name>
</gene>
<dbReference type="InterPro" id="IPR021557">
    <property type="entry name" value="DUF3016"/>
</dbReference>
<proteinExistence type="predicted"/>
<dbReference type="EMBL" id="AQGV01000009">
    <property type="protein sequence ID" value="MBE0366395.1"/>
    <property type="molecule type" value="Genomic_DNA"/>
</dbReference>
<organism evidence="2 3">
    <name type="scientific">Pseudoalteromonas aurantia 208</name>
    <dbReference type="NCBI Taxonomy" id="1314867"/>
    <lineage>
        <taxon>Bacteria</taxon>
        <taxon>Pseudomonadati</taxon>
        <taxon>Pseudomonadota</taxon>
        <taxon>Gammaproteobacteria</taxon>
        <taxon>Alteromonadales</taxon>
        <taxon>Pseudoalteromonadaceae</taxon>
        <taxon>Pseudoalteromonas</taxon>
    </lineage>
</organism>
<evidence type="ECO:0008006" key="4">
    <source>
        <dbReference type="Google" id="ProtNLM"/>
    </source>
</evidence>
<dbReference type="RefSeq" id="WP_192505939.1">
    <property type="nucleotide sequence ID" value="NZ_AQGV01000009.1"/>
</dbReference>
<dbReference type="Proteomes" id="UP000615755">
    <property type="component" value="Unassembled WGS sequence"/>
</dbReference>
<reference evidence="2 3" key="1">
    <citation type="submission" date="2015-03" db="EMBL/GenBank/DDBJ databases">
        <title>Genome sequence of Pseudoalteromonas aurantia.</title>
        <authorList>
            <person name="Xie B.-B."/>
            <person name="Rong J.-C."/>
            <person name="Qin Q.-L."/>
            <person name="Zhang Y.-Z."/>
        </authorList>
    </citation>
    <scope>NUCLEOTIDE SEQUENCE [LARGE SCALE GENOMIC DNA]</scope>
    <source>
        <strain evidence="2 3">208</strain>
    </source>
</reference>
<comment type="caution">
    <text evidence="2">The sequence shown here is derived from an EMBL/GenBank/DDBJ whole genome shotgun (WGS) entry which is preliminary data.</text>
</comment>
<evidence type="ECO:0000256" key="1">
    <source>
        <dbReference type="SAM" id="SignalP"/>
    </source>
</evidence>
<keyword evidence="1" id="KW-0732">Signal</keyword>
<evidence type="ECO:0000313" key="2">
    <source>
        <dbReference type="EMBL" id="MBE0366395.1"/>
    </source>
</evidence>
<feature type="chain" id="PRO_5046579996" description="DUF3016 domain-containing protein" evidence="1">
    <location>
        <begin position="20"/>
        <end position="162"/>
    </location>
</feature>
<keyword evidence="3" id="KW-1185">Reference proteome</keyword>
<feature type="signal peptide" evidence="1">
    <location>
        <begin position="1"/>
        <end position="19"/>
    </location>
</feature>
<evidence type="ECO:0000313" key="3">
    <source>
        <dbReference type="Proteomes" id="UP000615755"/>
    </source>
</evidence>
<protein>
    <recommendedName>
        <fullName evidence="4">DUF3016 domain-containing protein</fullName>
    </recommendedName>
</protein>
<sequence length="162" mass="19150">MNKLCLVILMTCFPLFVSAGEVSIKWLDFNDYRDVRPANETKGAFHKRVQRQLDKHVNKLVTRLPQGYKLNMTFEDIDLAGDVRFNMHDIRVIKSIHFPRMKLTYKLTNKAGEVLTQAESKVIKDMGFMDRVRIGRDEVLYFDKRLITEWFKEDIESYIQQS</sequence>